<gene>
    <name evidence="2" type="ORF">QBC46DRAFT_358577</name>
</gene>
<reference evidence="3" key="1">
    <citation type="journal article" date="2023" name="Mol. Phylogenet. Evol.">
        <title>Genome-scale phylogeny and comparative genomics of the fungal order Sordariales.</title>
        <authorList>
            <person name="Hensen N."/>
            <person name="Bonometti L."/>
            <person name="Westerberg I."/>
            <person name="Brannstrom I.O."/>
            <person name="Guillou S."/>
            <person name="Cros-Aarteil S."/>
            <person name="Calhoun S."/>
            <person name="Haridas S."/>
            <person name="Kuo A."/>
            <person name="Mondo S."/>
            <person name="Pangilinan J."/>
            <person name="Riley R."/>
            <person name="LaButti K."/>
            <person name="Andreopoulos B."/>
            <person name="Lipzen A."/>
            <person name="Chen C."/>
            <person name="Yan M."/>
            <person name="Daum C."/>
            <person name="Ng V."/>
            <person name="Clum A."/>
            <person name="Steindorff A."/>
            <person name="Ohm R.A."/>
            <person name="Martin F."/>
            <person name="Silar P."/>
            <person name="Natvig D.O."/>
            <person name="Lalanne C."/>
            <person name="Gautier V."/>
            <person name="Ament-Velasquez S.L."/>
            <person name="Kruys A."/>
            <person name="Hutchinson M.I."/>
            <person name="Powell A.J."/>
            <person name="Barry K."/>
            <person name="Miller A.N."/>
            <person name="Grigoriev I.V."/>
            <person name="Debuchy R."/>
            <person name="Gladieux P."/>
            <person name="Hiltunen Thoren M."/>
            <person name="Johannesson H."/>
        </authorList>
    </citation>
    <scope>NUCLEOTIDE SEQUENCE [LARGE SCALE GENOMIC DNA]</scope>
    <source>
        <strain evidence="3">CBS 340.73</strain>
    </source>
</reference>
<dbReference type="Proteomes" id="UP001303473">
    <property type="component" value="Unassembled WGS sequence"/>
</dbReference>
<evidence type="ECO:0000313" key="2">
    <source>
        <dbReference type="EMBL" id="KAK3935008.1"/>
    </source>
</evidence>
<sequence>MSSSNPDNMSITTLPGQSPSNTPNNSVILSESDEGINHSVQPTAQEEARIFKLWPGWTLSERSRPTSPWIWAYGFEIQYYNSRRWI</sequence>
<feature type="compositionally biased region" description="Polar residues" evidence="1">
    <location>
        <begin position="1"/>
        <end position="29"/>
    </location>
</feature>
<evidence type="ECO:0000256" key="1">
    <source>
        <dbReference type="SAM" id="MobiDB-lite"/>
    </source>
</evidence>
<protein>
    <submittedName>
        <fullName evidence="2">Uncharacterized protein</fullName>
    </submittedName>
</protein>
<dbReference type="EMBL" id="MU853946">
    <property type="protein sequence ID" value="KAK3935008.1"/>
    <property type="molecule type" value="Genomic_DNA"/>
</dbReference>
<feature type="region of interest" description="Disordered" evidence="1">
    <location>
        <begin position="1"/>
        <end position="42"/>
    </location>
</feature>
<accession>A0AAN6MYT5</accession>
<keyword evidence="3" id="KW-1185">Reference proteome</keyword>
<comment type="caution">
    <text evidence="2">The sequence shown here is derived from an EMBL/GenBank/DDBJ whole genome shotgun (WGS) entry which is preliminary data.</text>
</comment>
<evidence type="ECO:0000313" key="3">
    <source>
        <dbReference type="Proteomes" id="UP001303473"/>
    </source>
</evidence>
<organism evidence="2 3">
    <name type="scientific">Diplogelasinospora grovesii</name>
    <dbReference type="NCBI Taxonomy" id="303347"/>
    <lineage>
        <taxon>Eukaryota</taxon>
        <taxon>Fungi</taxon>
        <taxon>Dikarya</taxon>
        <taxon>Ascomycota</taxon>
        <taxon>Pezizomycotina</taxon>
        <taxon>Sordariomycetes</taxon>
        <taxon>Sordariomycetidae</taxon>
        <taxon>Sordariales</taxon>
        <taxon>Diplogelasinosporaceae</taxon>
        <taxon>Diplogelasinospora</taxon>
    </lineage>
</organism>
<dbReference type="AlphaFoldDB" id="A0AAN6MYT5"/>
<proteinExistence type="predicted"/>
<name>A0AAN6MYT5_9PEZI</name>